<keyword evidence="1" id="KW-0547">Nucleotide-binding</keyword>
<dbReference type="SUPFAM" id="SSF158702">
    <property type="entry name" value="Sec63 N-terminal domain-like"/>
    <property type="match status" value="1"/>
</dbReference>
<dbReference type="GO" id="GO:0005634">
    <property type="term" value="C:nucleus"/>
    <property type="evidence" value="ECO:0007669"/>
    <property type="project" value="TreeGrafter"/>
</dbReference>
<dbReference type="InterPro" id="IPR050474">
    <property type="entry name" value="Hel308_SKI2-like"/>
</dbReference>
<dbReference type="FunFam" id="3.40.50.300:FF:000254">
    <property type="entry name" value="U5 small nuclear ribonucleoprotein helicase"/>
    <property type="match status" value="1"/>
</dbReference>
<dbReference type="Pfam" id="PF00271">
    <property type="entry name" value="Helicase_C"/>
    <property type="match status" value="1"/>
</dbReference>
<keyword evidence="2" id="KW-0378">Hydrolase</keyword>
<evidence type="ECO:0000259" key="5">
    <source>
        <dbReference type="PROSITE" id="PS51192"/>
    </source>
</evidence>
<dbReference type="Proteomes" id="UP001457282">
    <property type="component" value="Unassembled WGS sequence"/>
</dbReference>
<keyword evidence="4" id="KW-0067">ATP-binding</keyword>
<dbReference type="GO" id="GO:0005524">
    <property type="term" value="F:ATP binding"/>
    <property type="evidence" value="ECO:0007669"/>
    <property type="project" value="UniProtKB-KW"/>
</dbReference>
<dbReference type="Gene3D" id="2.60.40.150">
    <property type="entry name" value="C2 domain"/>
    <property type="match status" value="1"/>
</dbReference>
<evidence type="ECO:0000256" key="3">
    <source>
        <dbReference type="ARBA" id="ARBA00022806"/>
    </source>
</evidence>
<keyword evidence="3" id="KW-0347">Helicase</keyword>
<dbReference type="EMBL" id="JBEDUW010000241">
    <property type="protein sequence ID" value="KAK9903045.1"/>
    <property type="molecule type" value="Genomic_DNA"/>
</dbReference>
<dbReference type="InterPro" id="IPR004179">
    <property type="entry name" value="Sec63-dom"/>
</dbReference>
<dbReference type="FunFam" id="1.10.10.10:FF:000024">
    <property type="entry name" value="U5 small nuclear ribonucleoprotein helicase"/>
    <property type="match status" value="1"/>
</dbReference>
<dbReference type="Pfam" id="PF02889">
    <property type="entry name" value="Sec63"/>
    <property type="match status" value="1"/>
</dbReference>
<dbReference type="Pfam" id="PF00270">
    <property type="entry name" value="DEAD"/>
    <property type="match status" value="1"/>
</dbReference>
<evidence type="ECO:0000313" key="6">
    <source>
        <dbReference type="EMBL" id="KAK9903045.1"/>
    </source>
</evidence>
<dbReference type="PANTHER" id="PTHR47961:SF4">
    <property type="entry name" value="ACTIVATING SIGNAL COINTEGRATOR 1 COMPLEX SUBUNIT 3"/>
    <property type="match status" value="1"/>
</dbReference>
<reference evidence="6 7" key="1">
    <citation type="journal article" date="2023" name="G3 (Bethesda)">
        <title>A chromosome-length genome assembly and annotation of blackberry (Rubus argutus, cv. 'Hillquist').</title>
        <authorList>
            <person name="Bruna T."/>
            <person name="Aryal R."/>
            <person name="Dudchenko O."/>
            <person name="Sargent D.J."/>
            <person name="Mead D."/>
            <person name="Buti M."/>
            <person name="Cavallini A."/>
            <person name="Hytonen T."/>
            <person name="Andres J."/>
            <person name="Pham M."/>
            <person name="Weisz D."/>
            <person name="Mascagni F."/>
            <person name="Usai G."/>
            <person name="Natali L."/>
            <person name="Bassil N."/>
            <person name="Fernandez G.E."/>
            <person name="Lomsadze A."/>
            <person name="Armour M."/>
            <person name="Olukolu B."/>
            <person name="Poorten T."/>
            <person name="Britton C."/>
            <person name="Davik J."/>
            <person name="Ashrafi H."/>
            <person name="Aiden E.L."/>
            <person name="Borodovsky M."/>
            <person name="Worthington M."/>
        </authorList>
    </citation>
    <scope>NUCLEOTIDE SEQUENCE [LARGE SCALE GENOMIC DNA]</scope>
    <source>
        <strain evidence="6">PI 553951</strain>
    </source>
</reference>
<evidence type="ECO:0000256" key="1">
    <source>
        <dbReference type="ARBA" id="ARBA00022741"/>
    </source>
</evidence>
<name>A0AAW1VM15_RUBAR</name>
<dbReference type="AlphaFoldDB" id="A0AAW1VM15"/>
<gene>
    <name evidence="6" type="ORF">M0R45_001296</name>
</gene>
<dbReference type="SMART" id="SM00487">
    <property type="entry name" value="DEXDc"/>
    <property type="match status" value="1"/>
</dbReference>
<dbReference type="Gene3D" id="3.40.50.300">
    <property type="entry name" value="P-loop containing nucleotide triphosphate hydrolases"/>
    <property type="match status" value="4"/>
</dbReference>
<dbReference type="CDD" id="cd18021">
    <property type="entry name" value="DEXHc_Brr2_2"/>
    <property type="match status" value="1"/>
</dbReference>
<dbReference type="SMART" id="SM00973">
    <property type="entry name" value="Sec63"/>
    <property type="match status" value="1"/>
</dbReference>
<dbReference type="GO" id="GO:0004386">
    <property type="term" value="F:helicase activity"/>
    <property type="evidence" value="ECO:0007669"/>
    <property type="project" value="UniProtKB-KW"/>
</dbReference>
<accession>A0AAW1VM15</accession>
<keyword evidence="7" id="KW-1185">Reference proteome</keyword>
<dbReference type="InterPro" id="IPR014756">
    <property type="entry name" value="Ig_E-set"/>
</dbReference>
<feature type="domain" description="Helicase ATP-binding" evidence="5">
    <location>
        <begin position="768"/>
        <end position="946"/>
    </location>
</feature>
<dbReference type="PANTHER" id="PTHR47961">
    <property type="entry name" value="DNA POLYMERASE THETA, PUTATIVE (AFU_ORTHOLOGUE AFUA_1G05260)-RELATED"/>
    <property type="match status" value="1"/>
</dbReference>
<protein>
    <recommendedName>
        <fullName evidence="5">Helicase ATP-binding domain-containing protein</fullName>
    </recommendedName>
</protein>
<comment type="caution">
    <text evidence="6">The sequence shown here is derived from an EMBL/GenBank/DDBJ whole genome shotgun (WGS) entry which is preliminary data.</text>
</comment>
<dbReference type="SUPFAM" id="SSF52540">
    <property type="entry name" value="P-loop containing nucleoside triphosphate hydrolases"/>
    <property type="match status" value="2"/>
</dbReference>
<dbReference type="InterPro" id="IPR035892">
    <property type="entry name" value="C2_domain_sf"/>
</dbReference>
<dbReference type="InterPro" id="IPR001650">
    <property type="entry name" value="Helicase_C-like"/>
</dbReference>
<evidence type="ECO:0000256" key="2">
    <source>
        <dbReference type="ARBA" id="ARBA00022801"/>
    </source>
</evidence>
<dbReference type="SUPFAM" id="SSF81296">
    <property type="entry name" value="E set domains"/>
    <property type="match status" value="1"/>
</dbReference>
<dbReference type="InterPro" id="IPR027417">
    <property type="entry name" value="P-loop_NTPase"/>
</dbReference>
<dbReference type="Gene3D" id="1.10.3380.10">
    <property type="entry name" value="Sec63 N-terminal domain-like domain"/>
    <property type="match status" value="1"/>
</dbReference>
<dbReference type="GO" id="GO:0003676">
    <property type="term" value="F:nucleic acid binding"/>
    <property type="evidence" value="ECO:0007669"/>
    <property type="project" value="InterPro"/>
</dbReference>
<dbReference type="InterPro" id="IPR036388">
    <property type="entry name" value="WH-like_DNA-bd_sf"/>
</dbReference>
<evidence type="ECO:0000256" key="4">
    <source>
        <dbReference type="ARBA" id="ARBA00022840"/>
    </source>
</evidence>
<dbReference type="GO" id="GO:0016787">
    <property type="term" value="F:hydrolase activity"/>
    <property type="evidence" value="ECO:0007669"/>
    <property type="project" value="UniProtKB-KW"/>
</dbReference>
<sequence length="999" mass="114138">MEEEHVEMSEEMALRCLSRRKPLNTLVEREGLPINLKYLGLPQGATYQKDDSHHEITVPALHQRRIEPGEERLVSCLPDWAKAAFTGYDKLNRVQSKVCDTALHSVSPFCGRRNYQGCPPYHAPPHEKAASEPEREDCVGELIGHLSPQQIEETTIFVTIPEEWDVITRRSVFSSVTAIVKLVIVDGIHLIHDQNRGHIIEAIIARTVRQNDTTNKNDRIRLVALSFPFTGYEELALFLRVDLTEGLFYFDNSYRNSCISHQYIGVWKPCNSRLYPFLNHLCYKKVIAAGGKQVIIFVCSRKDTVNTACAIRSFEMAKHTMSTILKGGSGPIGNVKSNVLKQLLPYGLAIHHLGLDSNDRKEVVDLFQKGHIKVLVCTQTLAWGVNLRADTMLSHAEREGIIITGDKELRQYTYMMNEQFPIESHMVSKLADQLNTEIGLGSVRSAEEACNWFRYTYLYFCMMRNPLIYGVPADELKGDITLEKRCKEFIQAAVTILDANELVIYERESGYLEIREWRRISCYYSVCLGTTFEYKKGLASTMGDMDLFKLFLSSEEFKPVGLELDEDNKLKEKLLSNLSLLATGSLEDEHTAKINVFLQKLEKLSDMVYIQQSAERHLRALLQIVLQRRQFKLAQNALNLCKMVKKLIHQLPKLTISAHFKPINDILLWVELTLKPDFKWDDDAHGYVEPFWVIVEHNDCIIHHEYFLLKQQYINKNHTLNFTVSCPPLTELLELPPSSADAFEHPLYTKLYEGRINHFNRIQTQVFKALYESDDNILVAAPTGNGKTLCAEFAILRNHRENRPGMSVVYIAPSEALAKERFRDWEITFKHSGLNLEVFKLTGETATDLKLLEKGQIIISTPEKWDALSRSWKQRKGVYGLSLFIVDDLHLIGGHDGSILEVIVSRMRYIQCINAVNRMRIVALSTSVDDGEDIGRWIGAPKHALFNFLPDVRQMPVDIVLQEMDLPNVEISLTGINMAKLTCTSSCQEWQTMPCFCSY</sequence>
<dbReference type="PROSITE" id="PS51192">
    <property type="entry name" value="HELICASE_ATP_BIND_1"/>
    <property type="match status" value="1"/>
</dbReference>
<dbReference type="Pfam" id="PF23445">
    <property type="entry name" value="WHD_SNRNP200"/>
    <property type="match status" value="1"/>
</dbReference>
<dbReference type="InterPro" id="IPR014001">
    <property type="entry name" value="Helicase_ATP-bd"/>
</dbReference>
<dbReference type="InterPro" id="IPR011545">
    <property type="entry name" value="DEAD/DEAH_box_helicase_dom"/>
</dbReference>
<dbReference type="Gene3D" id="1.10.10.10">
    <property type="entry name" value="Winged helix-like DNA-binding domain superfamily/Winged helix DNA-binding domain"/>
    <property type="match status" value="1"/>
</dbReference>
<proteinExistence type="predicted"/>
<evidence type="ECO:0000313" key="7">
    <source>
        <dbReference type="Proteomes" id="UP001457282"/>
    </source>
</evidence>
<dbReference type="InterPro" id="IPR057842">
    <property type="entry name" value="WH_MER3"/>
</dbReference>
<organism evidence="6 7">
    <name type="scientific">Rubus argutus</name>
    <name type="common">Southern blackberry</name>
    <dbReference type="NCBI Taxonomy" id="59490"/>
    <lineage>
        <taxon>Eukaryota</taxon>
        <taxon>Viridiplantae</taxon>
        <taxon>Streptophyta</taxon>
        <taxon>Embryophyta</taxon>
        <taxon>Tracheophyta</taxon>
        <taxon>Spermatophyta</taxon>
        <taxon>Magnoliopsida</taxon>
        <taxon>eudicotyledons</taxon>
        <taxon>Gunneridae</taxon>
        <taxon>Pentapetalae</taxon>
        <taxon>rosids</taxon>
        <taxon>fabids</taxon>
        <taxon>Rosales</taxon>
        <taxon>Rosaceae</taxon>
        <taxon>Rosoideae</taxon>
        <taxon>Rosoideae incertae sedis</taxon>
        <taxon>Rubus</taxon>
    </lineage>
</organism>